<organism evidence="4 6">
    <name type="scientific">Citrobacter pasteurii</name>
    <dbReference type="NCBI Taxonomy" id="1563222"/>
    <lineage>
        <taxon>Bacteria</taxon>
        <taxon>Pseudomonadati</taxon>
        <taxon>Pseudomonadota</taxon>
        <taxon>Gammaproteobacteria</taxon>
        <taxon>Enterobacterales</taxon>
        <taxon>Enterobacteriaceae</taxon>
        <taxon>Citrobacter</taxon>
    </lineage>
</organism>
<dbReference type="PANTHER" id="PTHR34580">
    <property type="match status" value="1"/>
</dbReference>
<dbReference type="PROSITE" id="PS52050">
    <property type="entry name" value="WYL"/>
    <property type="match status" value="1"/>
</dbReference>
<keyword evidence="1" id="KW-0805">Transcription regulation</keyword>
<dbReference type="EMBL" id="QRDC01000013">
    <property type="protein sequence ID" value="KAA1276831.1"/>
    <property type="molecule type" value="Genomic_DNA"/>
</dbReference>
<dbReference type="SUPFAM" id="SSF46785">
    <property type="entry name" value="Winged helix' DNA-binding domain"/>
    <property type="match status" value="1"/>
</dbReference>
<dbReference type="InterPro" id="IPR036390">
    <property type="entry name" value="WH_DNA-bd_sf"/>
</dbReference>
<sequence length="302" mass="35481">MSGHEIMAQRITTIVAELYQHGFVSRLKLMDEFNISERTLYRDLNRLGDRIIHDGNGIYRLAPAYVKPISLNNLQSLVRIFDMEDVFPTKKILSQPDFTSLNIRSLPGDPQAKRMLECNYGLFDKAIRENQICEFHYKEKQRSVAPYKLINTKGVWYLGAVENGNVKGFQLAKIHWLKLKNEYFTPEPGIIQYFIEEDDVWFSMNKQIVHVKIAADVSYYFQRRRILPAQKTISQESNGDLIVQTEMAHENQLFPLLRYWLPNLIIISPVEIQRRFYQKLNQQITELKKQCNGTTFDNQQQE</sequence>
<proteinExistence type="predicted"/>
<protein>
    <submittedName>
        <fullName evidence="4">WYL domain-containing protein</fullName>
    </submittedName>
</protein>
<evidence type="ECO:0000256" key="2">
    <source>
        <dbReference type="ARBA" id="ARBA00023163"/>
    </source>
</evidence>
<dbReference type="InterPro" id="IPR001034">
    <property type="entry name" value="DeoR_HTH"/>
</dbReference>
<keyword evidence="7" id="KW-1185">Reference proteome</keyword>
<dbReference type="Proteomes" id="UP000468420">
    <property type="component" value="Unassembled WGS sequence"/>
</dbReference>
<dbReference type="Pfam" id="PF08220">
    <property type="entry name" value="HTH_DeoR"/>
    <property type="match status" value="1"/>
</dbReference>
<dbReference type="InterPro" id="IPR051534">
    <property type="entry name" value="CBASS_pafABC_assoc_protein"/>
</dbReference>
<dbReference type="Proteomes" id="UP000683579">
    <property type="component" value="Chromosome"/>
</dbReference>
<dbReference type="InterPro" id="IPR036388">
    <property type="entry name" value="WH-like_DNA-bd_sf"/>
</dbReference>
<dbReference type="InterPro" id="IPR026881">
    <property type="entry name" value="WYL_dom"/>
</dbReference>
<evidence type="ECO:0000256" key="1">
    <source>
        <dbReference type="ARBA" id="ARBA00023015"/>
    </source>
</evidence>
<dbReference type="AlphaFoldDB" id="A0A6N6K0P9"/>
<reference evidence="4 6" key="1">
    <citation type="submission" date="2018-08" db="EMBL/GenBank/DDBJ databases">
        <title>Complete genomic analysis of a Citrobacter pasteurii isolated from cockles (Cerastoderma edule) containing a new chromosomic qnrB allele.</title>
        <authorList>
            <person name="Rodrigues A."/>
            <person name="Baptista T."/>
            <person name="Quesada A."/>
            <person name="Campos M.J."/>
        </authorList>
    </citation>
    <scope>NUCLEOTIDE SEQUENCE [LARGE SCALE GENOMIC DNA]</scope>
    <source>
        <strain evidence="4 6">BA18</strain>
    </source>
</reference>
<evidence type="ECO:0000313" key="5">
    <source>
        <dbReference type="EMBL" id="QXA47032.1"/>
    </source>
</evidence>
<evidence type="ECO:0000313" key="4">
    <source>
        <dbReference type="EMBL" id="KAA1276831.1"/>
    </source>
</evidence>
<gene>
    <name evidence="4" type="ORF">DXF85_15920</name>
    <name evidence="5" type="ORF">I6L54_11925</name>
</gene>
<dbReference type="Gene3D" id="1.10.10.10">
    <property type="entry name" value="Winged helix-like DNA-binding domain superfamily/Winged helix DNA-binding domain"/>
    <property type="match status" value="1"/>
</dbReference>
<evidence type="ECO:0000313" key="7">
    <source>
        <dbReference type="Proteomes" id="UP000683579"/>
    </source>
</evidence>
<dbReference type="PROSITE" id="PS51000">
    <property type="entry name" value="HTH_DEOR_2"/>
    <property type="match status" value="1"/>
</dbReference>
<dbReference type="Pfam" id="PF13280">
    <property type="entry name" value="WYL"/>
    <property type="match status" value="1"/>
</dbReference>
<evidence type="ECO:0000259" key="3">
    <source>
        <dbReference type="PROSITE" id="PS51000"/>
    </source>
</evidence>
<dbReference type="PANTHER" id="PTHR34580:SF1">
    <property type="entry name" value="PROTEIN PAFC"/>
    <property type="match status" value="1"/>
</dbReference>
<dbReference type="RefSeq" id="WP_052463783.1">
    <property type="nucleotide sequence ID" value="NZ_CDHL01000047.1"/>
</dbReference>
<reference evidence="5 7" key="2">
    <citation type="submission" date="2021-06" db="EMBL/GenBank/DDBJ databases">
        <title>FDA dAtabase for Regulatory Grade micrObial Sequences (FDA-ARGOS): Supporting development and validation of Infectious Disease Dx tests.</title>
        <authorList>
            <person name="Sproer C."/>
            <person name="Gronow S."/>
            <person name="Severitt S."/>
            <person name="Schroder I."/>
            <person name="Tallon L."/>
            <person name="Sadzewicz L."/>
            <person name="Zhao X."/>
            <person name="Boylan J."/>
            <person name="Ott S."/>
            <person name="Bowen H."/>
            <person name="Vavikolanu K."/>
            <person name="Mehta A."/>
            <person name="Aluvathingal J."/>
            <person name="Nadendla S."/>
            <person name="Lowell S."/>
            <person name="Myers T."/>
            <person name="Yan Y."/>
        </authorList>
    </citation>
    <scope>NUCLEOTIDE SEQUENCE [LARGE SCALE GENOMIC DNA]</scope>
    <source>
        <strain evidence="5 7">FDAARGOS 1424</strain>
    </source>
</reference>
<name>A0A6N6K0P9_9ENTR</name>
<dbReference type="EMBL" id="CP077262">
    <property type="protein sequence ID" value="QXA47032.1"/>
    <property type="molecule type" value="Genomic_DNA"/>
</dbReference>
<dbReference type="GO" id="GO:0003700">
    <property type="term" value="F:DNA-binding transcription factor activity"/>
    <property type="evidence" value="ECO:0007669"/>
    <property type="project" value="InterPro"/>
</dbReference>
<accession>A0A6N6K0P9</accession>
<feature type="domain" description="HTH deoR-type" evidence="3">
    <location>
        <begin position="7"/>
        <end position="59"/>
    </location>
</feature>
<keyword evidence="2" id="KW-0804">Transcription</keyword>
<evidence type="ECO:0000313" key="6">
    <source>
        <dbReference type="Proteomes" id="UP000468420"/>
    </source>
</evidence>